<gene>
    <name evidence="8" type="ORF">SAMN02745226_00780</name>
</gene>
<keyword evidence="2" id="KW-1003">Cell membrane</keyword>
<protein>
    <submittedName>
        <fullName evidence="8">Uncharacterized membrane-anchored protein YitT, contains DUF161 and DUF2179 domains</fullName>
    </submittedName>
</protein>
<dbReference type="Pfam" id="PF02588">
    <property type="entry name" value="YitT_membrane"/>
    <property type="match status" value="1"/>
</dbReference>
<sequence>MGSRKRLAELTREYVLSSLGVFLTALGLVIFLIPNNIAAGGASGLAIVLNKFLPISVGIWMYIINATLFLTAFLIIGFDFSFKTIYCTFLLNFFIDLFDRVIPMYKYHGSDMILAVFFGDILTAVGMAIAFSQNASTGGTDIIAKILNKFFGAPFGMSILFLDFAIGLSAGLAYNIDTGLYSILAIIVNGTTIDFVMKGLELSTNLWVVSEKADDIKRFVLNELERGVTVFEARGGYTNQSKNVLMIVIKRRELHELTTAIRTIDPKAFFFVNEARQVYGEGFKELV</sequence>
<dbReference type="Gene3D" id="3.30.70.120">
    <property type="match status" value="1"/>
</dbReference>
<dbReference type="EMBL" id="FRDJ01000003">
    <property type="protein sequence ID" value="SHN56505.1"/>
    <property type="molecule type" value="Genomic_DNA"/>
</dbReference>
<feature type="transmembrane region" description="Helical" evidence="6">
    <location>
        <begin position="151"/>
        <end position="174"/>
    </location>
</feature>
<dbReference type="Pfam" id="PF10035">
    <property type="entry name" value="DUF2179"/>
    <property type="match status" value="1"/>
</dbReference>
<evidence type="ECO:0000256" key="4">
    <source>
        <dbReference type="ARBA" id="ARBA00022989"/>
    </source>
</evidence>
<dbReference type="PANTHER" id="PTHR33545">
    <property type="entry name" value="UPF0750 MEMBRANE PROTEIN YITT-RELATED"/>
    <property type="match status" value="1"/>
</dbReference>
<dbReference type="PANTHER" id="PTHR33545:SF5">
    <property type="entry name" value="UPF0750 MEMBRANE PROTEIN YITT"/>
    <property type="match status" value="1"/>
</dbReference>
<name>A0A1M7SDF0_FERGO</name>
<evidence type="ECO:0000256" key="1">
    <source>
        <dbReference type="ARBA" id="ARBA00004651"/>
    </source>
</evidence>
<dbReference type="RefSeq" id="WP_143145265.1">
    <property type="nucleotide sequence ID" value="NZ_FRDJ01000003.1"/>
</dbReference>
<evidence type="ECO:0000313" key="9">
    <source>
        <dbReference type="Proteomes" id="UP000184207"/>
    </source>
</evidence>
<evidence type="ECO:0000313" key="8">
    <source>
        <dbReference type="EMBL" id="SHN56505.1"/>
    </source>
</evidence>
<keyword evidence="9" id="KW-1185">Reference proteome</keyword>
<organism evidence="8 9">
    <name type="scientific">Fervidobacterium gondwanense DSM 13020</name>
    <dbReference type="NCBI Taxonomy" id="1121883"/>
    <lineage>
        <taxon>Bacteria</taxon>
        <taxon>Thermotogati</taxon>
        <taxon>Thermotogota</taxon>
        <taxon>Thermotogae</taxon>
        <taxon>Thermotogales</taxon>
        <taxon>Fervidobacteriaceae</taxon>
        <taxon>Fervidobacterium</taxon>
    </lineage>
</organism>
<keyword evidence="4 6" id="KW-1133">Transmembrane helix</keyword>
<dbReference type="InterPro" id="IPR015867">
    <property type="entry name" value="N-reg_PII/ATP_PRibTrfase_C"/>
</dbReference>
<dbReference type="InterPro" id="IPR019264">
    <property type="entry name" value="DUF2179"/>
</dbReference>
<keyword evidence="3 6" id="KW-0812">Transmembrane</keyword>
<feature type="transmembrane region" description="Helical" evidence="6">
    <location>
        <begin position="112"/>
        <end position="131"/>
    </location>
</feature>
<dbReference type="AlphaFoldDB" id="A0A1M7SDF0"/>
<evidence type="ECO:0000259" key="7">
    <source>
        <dbReference type="Pfam" id="PF10035"/>
    </source>
</evidence>
<dbReference type="Proteomes" id="UP000184207">
    <property type="component" value="Unassembled WGS sequence"/>
</dbReference>
<dbReference type="PIRSF" id="PIRSF006483">
    <property type="entry name" value="Membrane_protein_YitT"/>
    <property type="match status" value="1"/>
</dbReference>
<evidence type="ECO:0000256" key="6">
    <source>
        <dbReference type="SAM" id="Phobius"/>
    </source>
</evidence>
<evidence type="ECO:0000256" key="2">
    <source>
        <dbReference type="ARBA" id="ARBA00022475"/>
    </source>
</evidence>
<proteinExistence type="predicted"/>
<dbReference type="GO" id="GO:0005886">
    <property type="term" value="C:plasma membrane"/>
    <property type="evidence" value="ECO:0007669"/>
    <property type="project" value="UniProtKB-SubCell"/>
</dbReference>
<dbReference type="CDD" id="cd16380">
    <property type="entry name" value="YitT_C"/>
    <property type="match status" value="1"/>
</dbReference>
<evidence type="ECO:0000256" key="5">
    <source>
        <dbReference type="ARBA" id="ARBA00023136"/>
    </source>
</evidence>
<feature type="transmembrane region" description="Helical" evidence="6">
    <location>
        <begin position="14"/>
        <end position="33"/>
    </location>
</feature>
<evidence type="ECO:0000256" key="3">
    <source>
        <dbReference type="ARBA" id="ARBA00022692"/>
    </source>
</evidence>
<dbReference type="InterPro" id="IPR003740">
    <property type="entry name" value="YitT"/>
</dbReference>
<feature type="transmembrane region" description="Helical" evidence="6">
    <location>
        <begin position="53"/>
        <end position="78"/>
    </location>
</feature>
<accession>A0A1M7SDF0</accession>
<reference evidence="9" key="1">
    <citation type="submission" date="2016-12" db="EMBL/GenBank/DDBJ databases">
        <authorList>
            <person name="Varghese N."/>
            <person name="Submissions S."/>
        </authorList>
    </citation>
    <scope>NUCLEOTIDE SEQUENCE [LARGE SCALE GENOMIC DNA]</scope>
    <source>
        <strain evidence="9">DSM 13020</strain>
    </source>
</reference>
<dbReference type="InterPro" id="IPR051461">
    <property type="entry name" value="UPF0750_membrane"/>
</dbReference>
<feature type="transmembrane region" description="Helical" evidence="6">
    <location>
        <begin position="180"/>
        <end position="197"/>
    </location>
</feature>
<comment type="subcellular location">
    <subcellularLocation>
        <location evidence="1">Cell membrane</location>
        <topology evidence="1">Multi-pass membrane protein</topology>
    </subcellularLocation>
</comment>
<keyword evidence="5 6" id="KW-0472">Membrane</keyword>
<dbReference type="OrthoDB" id="9779786at2"/>
<feature type="domain" description="DUF2179" evidence="7">
    <location>
        <begin position="226"/>
        <end position="280"/>
    </location>
</feature>
<dbReference type="STRING" id="1121883.SAMN02745226_00780"/>